<feature type="transmembrane region" description="Helical" evidence="10">
    <location>
        <begin position="373"/>
        <end position="392"/>
    </location>
</feature>
<keyword evidence="3 9" id="KW-0812">Transmembrane</keyword>
<evidence type="ECO:0000259" key="11">
    <source>
        <dbReference type="PROSITE" id="PS50262"/>
    </source>
</evidence>
<reference evidence="12 13" key="1">
    <citation type="submission" date="2022-05" db="EMBL/GenBank/DDBJ databases">
        <authorList>
            <consortium name="Genoscope - CEA"/>
            <person name="William W."/>
        </authorList>
    </citation>
    <scope>NUCLEOTIDE SEQUENCE [LARGE SCALE GENOMIC DNA]</scope>
</reference>
<dbReference type="InterPro" id="IPR000276">
    <property type="entry name" value="GPCR_Rhodpsn"/>
</dbReference>
<keyword evidence="5 9" id="KW-0297">G-protein coupled receptor</keyword>
<dbReference type="Proteomes" id="UP001159405">
    <property type="component" value="Unassembled WGS sequence"/>
</dbReference>
<comment type="caution">
    <text evidence="12">The sequence shown here is derived from an EMBL/GenBank/DDBJ whole genome shotgun (WGS) entry which is preliminary data.</text>
</comment>
<keyword evidence="6 10" id="KW-0472">Membrane</keyword>
<feature type="transmembrane region" description="Helical" evidence="10">
    <location>
        <begin position="188"/>
        <end position="208"/>
    </location>
</feature>
<evidence type="ECO:0000256" key="9">
    <source>
        <dbReference type="RuleBase" id="RU000688"/>
    </source>
</evidence>
<organism evidence="12 13">
    <name type="scientific">Porites lobata</name>
    <dbReference type="NCBI Taxonomy" id="104759"/>
    <lineage>
        <taxon>Eukaryota</taxon>
        <taxon>Metazoa</taxon>
        <taxon>Cnidaria</taxon>
        <taxon>Anthozoa</taxon>
        <taxon>Hexacorallia</taxon>
        <taxon>Scleractinia</taxon>
        <taxon>Fungiina</taxon>
        <taxon>Poritidae</taxon>
        <taxon>Porites</taxon>
    </lineage>
</organism>
<sequence length="411" mass="46853">MNFTEKAVVKSASTFQKLENRSLLQVILEVGFAFVILLLATLGNFLMMAVMYKKTQLRTIPNLFVLNLSVGNFLLAVAVLPVFIWTLIKGKWTFSTTFCEIHGYLNYLLFAITLFTLTAISLNRYILICYPGRYHETFNKKLVVKIIAGIWILCIICCTPPLFGWGRFSFNPHTALCHSDNTSNSFKYAANTFMLLDIIIVVFCNIKIAHAVKTHRRRIAVKRRKSVKNETRGNDKVISSNKCRTEAVNVLAFPKLQAWQSCLSGNPTGSISARFIYVCQRPEESSIIEAKNEAGTAKKEENNKETRFATVYFRKSITKEIQNKPQQTRELRGDEIHITRTISLIVLVFCCCWLPCFIMDSMDASGCYPPRNLRMAGIYLIFLDSVVGPFVYGMRNRKLRKAFVDILKCGY</sequence>
<evidence type="ECO:0000256" key="1">
    <source>
        <dbReference type="ARBA" id="ARBA00004651"/>
    </source>
</evidence>
<evidence type="ECO:0000256" key="2">
    <source>
        <dbReference type="ARBA" id="ARBA00022475"/>
    </source>
</evidence>
<dbReference type="PROSITE" id="PS50262">
    <property type="entry name" value="G_PROTEIN_RECEP_F1_2"/>
    <property type="match status" value="1"/>
</dbReference>
<proteinExistence type="inferred from homology"/>
<dbReference type="Pfam" id="PF00001">
    <property type="entry name" value="7tm_1"/>
    <property type="match status" value="1"/>
</dbReference>
<keyword evidence="4 10" id="KW-1133">Transmembrane helix</keyword>
<feature type="transmembrane region" description="Helical" evidence="10">
    <location>
        <begin position="142"/>
        <end position="163"/>
    </location>
</feature>
<gene>
    <name evidence="12" type="ORF">PLOB_00042890</name>
</gene>
<dbReference type="PRINTS" id="PR00237">
    <property type="entry name" value="GPCRRHODOPSN"/>
</dbReference>
<dbReference type="InterPro" id="IPR017452">
    <property type="entry name" value="GPCR_Rhodpsn_7TM"/>
</dbReference>
<feature type="transmembrane region" description="Helical" evidence="10">
    <location>
        <begin position="342"/>
        <end position="361"/>
    </location>
</feature>
<protein>
    <recommendedName>
        <fullName evidence="11">G-protein coupled receptors family 1 profile domain-containing protein</fullName>
    </recommendedName>
</protein>
<feature type="transmembrane region" description="Helical" evidence="10">
    <location>
        <begin position="64"/>
        <end position="88"/>
    </location>
</feature>
<dbReference type="EMBL" id="CALNXK010000007">
    <property type="protein sequence ID" value="CAH3039044.1"/>
    <property type="molecule type" value="Genomic_DNA"/>
</dbReference>
<keyword evidence="2" id="KW-1003">Cell membrane</keyword>
<evidence type="ECO:0000313" key="13">
    <source>
        <dbReference type="Proteomes" id="UP001159405"/>
    </source>
</evidence>
<evidence type="ECO:0000256" key="7">
    <source>
        <dbReference type="ARBA" id="ARBA00023170"/>
    </source>
</evidence>
<evidence type="ECO:0000256" key="4">
    <source>
        <dbReference type="ARBA" id="ARBA00022989"/>
    </source>
</evidence>
<dbReference type="CDD" id="cd00637">
    <property type="entry name" value="7tm_classA_rhodopsin-like"/>
    <property type="match status" value="1"/>
</dbReference>
<keyword evidence="13" id="KW-1185">Reference proteome</keyword>
<dbReference type="SUPFAM" id="SSF81321">
    <property type="entry name" value="Family A G protein-coupled receptor-like"/>
    <property type="match status" value="1"/>
</dbReference>
<feature type="transmembrane region" description="Helical" evidence="10">
    <location>
        <begin position="108"/>
        <end position="130"/>
    </location>
</feature>
<evidence type="ECO:0000256" key="6">
    <source>
        <dbReference type="ARBA" id="ARBA00023136"/>
    </source>
</evidence>
<keyword evidence="7 9" id="KW-0675">Receptor</keyword>
<comment type="similarity">
    <text evidence="9">Belongs to the G-protein coupled receptor 1 family.</text>
</comment>
<evidence type="ECO:0000256" key="8">
    <source>
        <dbReference type="ARBA" id="ARBA00023224"/>
    </source>
</evidence>
<accession>A0ABN8MYT3</accession>
<evidence type="ECO:0000256" key="5">
    <source>
        <dbReference type="ARBA" id="ARBA00023040"/>
    </source>
</evidence>
<keyword evidence="8 9" id="KW-0807">Transducer</keyword>
<dbReference type="PROSITE" id="PS00237">
    <property type="entry name" value="G_PROTEIN_RECEP_F1_1"/>
    <property type="match status" value="1"/>
</dbReference>
<evidence type="ECO:0000256" key="10">
    <source>
        <dbReference type="SAM" id="Phobius"/>
    </source>
</evidence>
<evidence type="ECO:0000313" key="12">
    <source>
        <dbReference type="EMBL" id="CAH3039044.1"/>
    </source>
</evidence>
<feature type="transmembrane region" description="Helical" evidence="10">
    <location>
        <begin position="30"/>
        <end position="52"/>
    </location>
</feature>
<dbReference type="PANTHER" id="PTHR22752">
    <property type="entry name" value="G PROTEIN-COUPLED RECEPTOR"/>
    <property type="match status" value="1"/>
</dbReference>
<evidence type="ECO:0000256" key="3">
    <source>
        <dbReference type="ARBA" id="ARBA00022692"/>
    </source>
</evidence>
<name>A0ABN8MYT3_9CNID</name>
<feature type="domain" description="G-protein coupled receptors family 1 profile" evidence="11">
    <location>
        <begin position="43"/>
        <end position="392"/>
    </location>
</feature>
<dbReference type="Gene3D" id="1.20.1070.10">
    <property type="entry name" value="Rhodopsin 7-helix transmembrane proteins"/>
    <property type="match status" value="1"/>
</dbReference>
<comment type="subcellular location">
    <subcellularLocation>
        <location evidence="1">Cell membrane</location>
        <topology evidence="1">Multi-pass membrane protein</topology>
    </subcellularLocation>
</comment>